<protein>
    <recommendedName>
        <fullName evidence="3">KAP NTPase domain-containing protein</fullName>
    </recommendedName>
</protein>
<proteinExistence type="predicted"/>
<comment type="caution">
    <text evidence="1">The sequence shown here is derived from an EMBL/GenBank/DDBJ whole genome shotgun (WGS) entry which is preliminary data.</text>
</comment>
<accession>A0AB73SZ71</accession>
<name>A0AB73SZ71_9FIRM</name>
<dbReference type="InterPro" id="IPR027417">
    <property type="entry name" value="P-loop_NTPase"/>
</dbReference>
<dbReference type="AlphaFoldDB" id="A0AB73SZ71"/>
<keyword evidence="2" id="KW-1185">Reference proteome</keyword>
<evidence type="ECO:0008006" key="3">
    <source>
        <dbReference type="Google" id="ProtNLM"/>
    </source>
</evidence>
<dbReference type="RefSeq" id="WP_109748188.1">
    <property type="nucleotide sequence ID" value="NZ_JANKBI010000016.1"/>
</dbReference>
<gene>
    <name evidence="1" type="ORF">C7383_11632</name>
</gene>
<dbReference type="SUPFAM" id="SSF52540">
    <property type="entry name" value="P-loop containing nucleoside triphosphate hydrolases"/>
    <property type="match status" value="1"/>
</dbReference>
<dbReference type="Proteomes" id="UP000245412">
    <property type="component" value="Unassembled WGS sequence"/>
</dbReference>
<reference evidence="1 2" key="1">
    <citation type="submission" date="2018-05" db="EMBL/GenBank/DDBJ databases">
        <authorList>
            <person name="Goeker M."/>
            <person name="Huntemann M."/>
            <person name="Clum A."/>
            <person name="Pillay M."/>
            <person name="Palaniappan K."/>
            <person name="Varghese N."/>
            <person name="Mikhailova N."/>
            <person name="Stamatis D."/>
            <person name="Reddy T."/>
            <person name="Daum C."/>
            <person name="Shapiro N."/>
            <person name="Ivanova N."/>
            <person name="Kyrpides N."/>
            <person name="Woyke T."/>
        </authorList>
    </citation>
    <scope>NUCLEOTIDE SEQUENCE [LARGE SCALE GENOMIC DNA]</scope>
    <source>
        <strain evidence="1 2">DSM 26524</strain>
    </source>
</reference>
<evidence type="ECO:0000313" key="1">
    <source>
        <dbReference type="EMBL" id="PWJ72718.1"/>
    </source>
</evidence>
<sequence>MNADYIKVIVDKIDDLPYKAILFDGTWGIGKSYAVNQALEHRDNVCKISMFGLNDAKKIYHEVLFQLALKNNIGSKLSKIVNDILESMSSISKKASQAKDIIYSITKERELFLLLSKEFKSPHIIVIDDLERASAQISLEEVLGIVEELKHCNYVKVILIAHLDEIKDNNKELLDKYSEKVIDRIYHITESPNNVDWGKLNIHAGFITEFLSEHKVKNLRTLEKAQRFYDDVNTYCSDIDNEDFKNEIRLICFSIVVESIDNLYYRKDGESEKDSINNSYVKIGNELEYRIKNYLAGIKSSSNLVSMLLQYYKNEIVLDKDIIIAEYKGFLQAGCKPNYYKTDEEIRRLLPDLLVKMEEAQNLIELNKFADEYMVWSDIIKEDNTGALQKYRIRLQKILENIIHDGKEEILSYSYDMFHLSSEKVKQVFIEEKTNMRKFLVKKYIEYLQETTKGNQAYEYSCKLCKYFNNISYRDIIKNSVDILYDRKSFPVEEMDEKKYHTCFNIMYILYHTDSDKFLKFCGELEKSCDCMAVYRIEELMDELRKE</sequence>
<organism evidence="1 2">
    <name type="scientific">Murimonas intestini</name>
    <dbReference type="NCBI Taxonomy" id="1337051"/>
    <lineage>
        <taxon>Bacteria</taxon>
        <taxon>Bacillati</taxon>
        <taxon>Bacillota</taxon>
        <taxon>Clostridia</taxon>
        <taxon>Lachnospirales</taxon>
        <taxon>Lachnospiraceae</taxon>
        <taxon>Murimonas</taxon>
    </lineage>
</organism>
<dbReference type="Gene3D" id="3.40.50.300">
    <property type="entry name" value="P-loop containing nucleotide triphosphate hydrolases"/>
    <property type="match status" value="1"/>
</dbReference>
<evidence type="ECO:0000313" key="2">
    <source>
        <dbReference type="Proteomes" id="UP000245412"/>
    </source>
</evidence>
<dbReference type="EMBL" id="QGGY01000016">
    <property type="protein sequence ID" value="PWJ72718.1"/>
    <property type="molecule type" value="Genomic_DNA"/>
</dbReference>